<dbReference type="AlphaFoldDB" id="A0A2A2K874"/>
<gene>
    <name evidence="2" type="ORF">WR25_20346</name>
</gene>
<feature type="region of interest" description="Disordered" evidence="1">
    <location>
        <begin position="371"/>
        <end position="393"/>
    </location>
</feature>
<dbReference type="EMBL" id="LIAE01009344">
    <property type="protein sequence ID" value="PAV70187.1"/>
    <property type="molecule type" value="Genomic_DNA"/>
</dbReference>
<evidence type="ECO:0000313" key="3">
    <source>
        <dbReference type="Proteomes" id="UP000218231"/>
    </source>
</evidence>
<name>A0A2A2K874_9BILA</name>
<reference evidence="2 3" key="1">
    <citation type="journal article" date="2017" name="Curr. Biol.">
        <title>Genome architecture and evolution of a unichromosomal asexual nematode.</title>
        <authorList>
            <person name="Fradin H."/>
            <person name="Zegar C."/>
            <person name="Gutwein M."/>
            <person name="Lucas J."/>
            <person name="Kovtun M."/>
            <person name="Corcoran D."/>
            <person name="Baugh L.R."/>
            <person name="Kiontke K."/>
            <person name="Gunsalus K."/>
            <person name="Fitch D.H."/>
            <person name="Piano F."/>
        </authorList>
    </citation>
    <scope>NUCLEOTIDE SEQUENCE [LARGE SCALE GENOMIC DNA]</scope>
    <source>
        <strain evidence="2">PF1309</strain>
    </source>
</reference>
<feature type="compositionally biased region" description="Polar residues" evidence="1">
    <location>
        <begin position="371"/>
        <end position="386"/>
    </location>
</feature>
<accession>A0A2A2K874</accession>
<dbReference type="Proteomes" id="UP000218231">
    <property type="component" value="Unassembled WGS sequence"/>
</dbReference>
<protein>
    <submittedName>
        <fullName evidence="2">Uncharacterized protein</fullName>
    </submittedName>
</protein>
<feature type="compositionally biased region" description="Polar residues" evidence="1">
    <location>
        <begin position="291"/>
        <end position="300"/>
    </location>
</feature>
<evidence type="ECO:0000256" key="1">
    <source>
        <dbReference type="SAM" id="MobiDB-lite"/>
    </source>
</evidence>
<sequence length="415" mass="44835">MPPSEMSDRSVLFEAIEQIRLADHVQVALVVHCHSLGPGNGVSQAIEPAQQGHEADLLTFFVKLEQHVGVCRQCQQMPRARVDTQRGQVAQVQFVAGQRLLLALQRATAISAPSEHFGRTLGADDQALAHQVPGNGFKALVALIRFTQVMGLVVGTVQRGGGGIHLDQRQGELDQERVLSHDCEQRPGVRVERQVRRLVTLHTRQRLGIDVDHVAGQPDAFLAFSLAFETFLYPQQAAVVPVHGRDDAIADNRCCCQAERPAPVERALGGHGGAGRKGHARVLRERREPVGQSTRLSNRLTPGSSSTSSSPTSNGPTPAGVPVRITSPACNEKHAAICWIIGTMGLSIIALLPSWRTSPLMVRRMPMSFTSSKAPAETNGGSTQAPSKLLHSSHGRPFSFSLLCRSRRVRSKAGA</sequence>
<comment type="caution">
    <text evidence="2">The sequence shown here is derived from an EMBL/GenBank/DDBJ whole genome shotgun (WGS) entry which is preliminary data.</text>
</comment>
<organism evidence="2 3">
    <name type="scientific">Diploscapter pachys</name>
    <dbReference type="NCBI Taxonomy" id="2018661"/>
    <lineage>
        <taxon>Eukaryota</taxon>
        <taxon>Metazoa</taxon>
        <taxon>Ecdysozoa</taxon>
        <taxon>Nematoda</taxon>
        <taxon>Chromadorea</taxon>
        <taxon>Rhabditida</taxon>
        <taxon>Rhabditina</taxon>
        <taxon>Rhabditomorpha</taxon>
        <taxon>Rhabditoidea</taxon>
        <taxon>Rhabditidae</taxon>
        <taxon>Diploscapter</taxon>
    </lineage>
</organism>
<proteinExistence type="predicted"/>
<feature type="compositionally biased region" description="Low complexity" evidence="1">
    <location>
        <begin position="301"/>
        <end position="318"/>
    </location>
</feature>
<feature type="region of interest" description="Disordered" evidence="1">
    <location>
        <begin position="265"/>
        <end position="325"/>
    </location>
</feature>
<keyword evidence="3" id="KW-1185">Reference proteome</keyword>
<evidence type="ECO:0000313" key="2">
    <source>
        <dbReference type="EMBL" id="PAV70187.1"/>
    </source>
</evidence>